<reference evidence="3" key="1">
    <citation type="submission" date="2018-05" db="EMBL/GenBank/DDBJ databases">
        <authorList>
            <person name="Lanie J.A."/>
            <person name="Ng W.-L."/>
            <person name="Kazmierczak K.M."/>
            <person name="Andrzejewski T.M."/>
            <person name="Davidsen T.M."/>
            <person name="Wayne K.J."/>
            <person name="Tettelin H."/>
            <person name="Glass J.I."/>
            <person name="Rusch D."/>
            <person name="Podicherti R."/>
            <person name="Tsui H.-C.T."/>
            <person name="Winkler M.E."/>
        </authorList>
    </citation>
    <scope>NUCLEOTIDE SEQUENCE</scope>
</reference>
<feature type="domain" description="CAAX prenyl protease 2/Lysostaphin resistance protein A-like" evidence="2">
    <location>
        <begin position="31"/>
        <end position="122"/>
    </location>
</feature>
<protein>
    <recommendedName>
        <fullName evidence="2">CAAX prenyl protease 2/Lysostaphin resistance protein A-like domain-containing protein</fullName>
    </recommendedName>
</protein>
<keyword evidence="1" id="KW-1133">Transmembrane helix</keyword>
<dbReference type="InterPro" id="IPR003675">
    <property type="entry name" value="Rce1/LyrA-like_dom"/>
</dbReference>
<feature type="transmembrane region" description="Helical" evidence="1">
    <location>
        <begin position="83"/>
        <end position="104"/>
    </location>
</feature>
<sequence length="134" mass="14964">MIGAPVVWGGIVWISGFESDLGSFVRSPFRAGAILLLYPVLEEVVFRGLVQDYLSIKTKYWDSFLRITWANWLTTMLFCLTHFVTRSLTAALLVALPSLVLGALRDKRFSIKELAAIHVYWNGGVYLLIGLPGS</sequence>
<dbReference type="GO" id="GO:0080120">
    <property type="term" value="P:CAAX-box protein maturation"/>
    <property type="evidence" value="ECO:0007669"/>
    <property type="project" value="UniProtKB-ARBA"/>
</dbReference>
<evidence type="ECO:0000256" key="1">
    <source>
        <dbReference type="SAM" id="Phobius"/>
    </source>
</evidence>
<accession>A0A382F1Q4</accession>
<name>A0A382F1Q4_9ZZZZ</name>
<evidence type="ECO:0000313" key="3">
    <source>
        <dbReference type="EMBL" id="SVB56585.1"/>
    </source>
</evidence>
<dbReference type="NCBIfam" id="NF033192">
    <property type="entry name" value="JDVT-CAAX"/>
    <property type="match status" value="1"/>
</dbReference>
<gene>
    <name evidence="3" type="ORF">METZ01_LOCUS209439</name>
</gene>
<dbReference type="AlphaFoldDB" id="A0A382F1Q4"/>
<keyword evidence="1" id="KW-0472">Membrane</keyword>
<dbReference type="EMBL" id="UINC01047379">
    <property type="protein sequence ID" value="SVB56585.1"/>
    <property type="molecule type" value="Genomic_DNA"/>
</dbReference>
<keyword evidence="1" id="KW-0812">Transmembrane</keyword>
<organism evidence="3">
    <name type="scientific">marine metagenome</name>
    <dbReference type="NCBI Taxonomy" id="408172"/>
    <lineage>
        <taxon>unclassified sequences</taxon>
        <taxon>metagenomes</taxon>
        <taxon>ecological metagenomes</taxon>
    </lineage>
</organism>
<evidence type="ECO:0000259" key="2">
    <source>
        <dbReference type="Pfam" id="PF02517"/>
    </source>
</evidence>
<dbReference type="Pfam" id="PF02517">
    <property type="entry name" value="Rce1-like"/>
    <property type="match status" value="1"/>
</dbReference>
<dbReference type="GO" id="GO:0004175">
    <property type="term" value="F:endopeptidase activity"/>
    <property type="evidence" value="ECO:0007669"/>
    <property type="project" value="UniProtKB-ARBA"/>
</dbReference>
<proteinExistence type="predicted"/>